<name>A0A2N8TS92_9ACTN</name>
<dbReference type="PANTHER" id="PTHR12526:SF640">
    <property type="entry name" value="COLANIC ACID BIOSYNTHESIS GLYCOSYLTRANSFERASE WCAL-RELATED"/>
    <property type="match status" value="1"/>
</dbReference>
<sequence>MRMLTLSTAWAGHSGGVTVNRELSIALAEMGHDVTARVSVPSPPHPRVRVQGLEPVLGVPDERGQLLRADGLPRNVDVIVGHGRFTGGAASYLRDQFYPQAKVVHIVHALTDELDRLRDDPMQATEHANTERLLIGKADVAMGLGPLLTDDAARLARMAPTPTLVAEMPPGVVLGDPPALAPFQTRLNLLLFGRADDPLKGASLAAQAAGRLHAEGIDLQMTVLGAQPAQIRAQERALSDLAQFPVKVKPFTPDRALIEAEIRGADLVLMPSRHEGFGLVATEAAGFGVAVAVASNTGAGMFFSDARRVPEHLGRTCVVQAPPHADDQQLVSLWAQHIKDRLSPDALTQTRARARELRDFLGQNYTWKHSAQAMDASIAQLAAGPARTISAAAARSRSASTTASQRQQPTGAEQPAHLRRTTSPPQPTRRPTR</sequence>
<proteinExistence type="inferred from homology"/>
<protein>
    <recommendedName>
        <fullName evidence="2">D-inositol 3-phosphate glycosyltransferase</fullName>
    </recommendedName>
</protein>
<dbReference type="Proteomes" id="UP000235943">
    <property type="component" value="Unassembled WGS sequence"/>
</dbReference>
<feature type="compositionally biased region" description="Low complexity" evidence="5">
    <location>
        <begin position="391"/>
        <end position="404"/>
    </location>
</feature>
<dbReference type="SUPFAM" id="SSF53756">
    <property type="entry name" value="UDP-Glycosyltransferase/glycogen phosphorylase"/>
    <property type="match status" value="1"/>
</dbReference>
<comment type="caution">
    <text evidence="6">The sequence shown here is derived from an EMBL/GenBank/DDBJ whole genome shotgun (WGS) entry which is preliminary data.</text>
</comment>
<evidence type="ECO:0000256" key="3">
    <source>
        <dbReference type="ARBA" id="ARBA00022676"/>
    </source>
</evidence>
<evidence type="ECO:0000256" key="1">
    <source>
        <dbReference type="ARBA" id="ARBA00009481"/>
    </source>
</evidence>
<dbReference type="EMBL" id="POUC01000068">
    <property type="protein sequence ID" value="PNG21889.1"/>
    <property type="molecule type" value="Genomic_DNA"/>
</dbReference>
<dbReference type="AlphaFoldDB" id="A0A2N8TS92"/>
<reference evidence="6 7" key="1">
    <citation type="submission" date="2018-01" db="EMBL/GenBank/DDBJ databases">
        <title>Draft genome sequence of Streptomyces sp. 13K301.</title>
        <authorList>
            <person name="Sahin N."/>
            <person name="Saygin H."/>
            <person name="Ay H."/>
        </authorList>
    </citation>
    <scope>NUCLEOTIDE SEQUENCE [LARGE SCALE GENOMIC DNA]</scope>
    <source>
        <strain evidence="6 7">13K301</strain>
    </source>
</reference>
<dbReference type="GO" id="GO:0016757">
    <property type="term" value="F:glycosyltransferase activity"/>
    <property type="evidence" value="ECO:0007669"/>
    <property type="project" value="UniProtKB-KW"/>
</dbReference>
<dbReference type="Pfam" id="PF20706">
    <property type="entry name" value="GT4-conflict"/>
    <property type="match status" value="1"/>
</dbReference>
<dbReference type="CDD" id="cd03801">
    <property type="entry name" value="GT4_PimA-like"/>
    <property type="match status" value="1"/>
</dbReference>
<evidence type="ECO:0000256" key="4">
    <source>
        <dbReference type="ARBA" id="ARBA00022679"/>
    </source>
</evidence>
<dbReference type="PANTHER" id="PTHR12526">
    <property type="entry name" value="GLYCOSYLTRANSFERASE"/>
    <property type="match status" value="1"/>
</dbReference>
<dbReference type="RefSeq" id="WP_102909088.1">
    <property type="nucleotide sequence ID" value="NZ_POUC01000068.1"/>
</dbReference>
<dbReference type="OrthoDB" id="218695at2"/>
<organism evidence="6 7">
    <name type="scientific">Streptomyces cahuitamycinicus</name>
    <dbReference type="NCBI Taxonomy" id="2070367"/>
    <lineage>
        <taxon>Bacteria</taxon>
        <taxon>Bacillati</taxon>
        <taxon>Actinomycetota</taxon>
        <taxon>Actinomycetes</taxon>
        <taxon>Kitasatosporales</taxon>
        <taxon>Streptomycetaceae</taxon>
        <taxon>Streptomyces</taxon>
    </lineage>
</organism>
<evidence type="ECO:0000256" key="5">
    <source>
        <dbReference type="SAM" id="MobiDB-lite"/>
    </source>
</evidence>
<feature type="region of interest" description="Disordered" evidence="5">
    <location>
        <begin position="391"/>
        <end position="433"/>
    </location>
</feature>
<keyword evidence="3" id="KW-0328">Glycosyltransferase</keyword>
<accession>A0A2N8TS92</accession>
<keyword evidence="7" id="KW-1185">Reference proteome</keyword>
<dbReference type="Gene3D" id="3.40.50.2000">
    <property type="entry name" value="Glycogen Phosphorylase B"/>
    <property type="match status" value="2"/>
</dbReference>
<gene>
    <name evidence="6" type="ORF">C1J00_12330</name>
</gene>
<feature type="compositionally biased region" description="Pro residues" evidence="5">
    <location>
        <begin position="424"/>
        <end position="433"/>
    </location>
</feature>
<comment type="similarity">
    <text evidence="1">Belongs to the glycosyltransferase group 1 family. Glycosyltransferase 4 subfamily.</text>
</comment>
<evidence type="ECO:0000256" key="2">
    <source>
        <dbReference type="ARBA" id="ARBA00021292"/>
    </source>
</evidence>
<evidence type="ECO:0000313" key="6">
    <source>
        <dbReference type="EMBL" id="PNG21889.1"/>
    </source>
</evidence>
<keyword evidence="4" id="KW-0808">Transferase</keyword>
<evidence type="ECO:0000313" key="7">
    <source>
        <dbReference type="Proteomes" id="UP000235943"/>
    </source>
</evidence>